<evidence type="ECO:0000313" key="2">
    <source>
        <dbReference type="Proteomes" id="UP000683925"/>
    </source>
</evidence>
<evidence type="ECO:0000313" key="1">
    <source>
        <dbReference type="EMBL" id="CAD8194865.1"/>
    </source>
</evidence>
<name>A0A8S1X2N2_PAROT</name>
<dbReference type="AlphaFoldDB" id="A0A8S1X2N2"/>
<proteinExistence type="predicted"/>
<dbReference type="EMBL" id="CAJJDP010000107">
    <property type="protein sequence ID" value="CAD8194865.1"/>
    <property type="molecule type" value="Genomic_DNA"/>
</dbReference>
<dbReference type="OrthoDB" id="320047at2759"/>
<protein>
    <submittedName>
        <fullName evidence="1">Uncharacterized protein</fullName>
    </submittedName>
</protein>
<accession>A0A8S1X2N2</accession>
<organism evidence="1 2">
    <name type="scientific">Paramecium octaurelia</name>
    <dbReference type="NCBI Taxonomy" id="43137"/>
    <lineage>
        <taxon>Eukaryota</taxon>
        <taxon>Sar</taxon>
        <taxon>Alveolata</taxon>
        <taxon>Ciliophora</taxon>
        <taxon>Intramacronucleata</taxon>
        <taxon>Oligohymenophorea</taxon>
        <taxon>Peniculida</taxon>
        <taxon>Parameciidae</taxon>
        <taxon>Paramecium</taxon>
    </lineage>
</organism>
<keyword evidence="2" id="KW-1185">Reference proteome</keyword>
<dbReference type="Proteomes" id="UP000683925">
    <property type="component" value="Unassembled WGS sequence"/>
</dbReference>
<sequence length="214" mass="24523">MIYFELILNLFLTALIYFTSIAKVKKSINVKPPTLIQPKSSAEFLFQLNLIISQTEKSITLTKTRISVMNILIFSKLFSKGLQIQIQQENAPDIQAVIKLQAARSSQNTTKLIMNKVFLMSNRVKYYLVPYLQLLLIPSTKTDNFFGTVPLFAKQEKKTAIKNRFPYSVINAIKEMVLFKVVSVLQLAIYNIDAKVISQKLEVKILINPEQIKY</sequence>
<reference evidence="1" key="1">
    <citation type="submission" date="2021-01" db="EMBL/GenBank/DDBJ databases">
        <authorList>
            <consortium name="Genoscope - CEA"/>
            <person name="William W."/>
        </authorList>
    </citation>
    <scope>NUCLEOTIDE SEQUENCE</scope>
</reference>
<gene>
    <name evidence="1" type="ORF">POCTA_138.1.T1070201</name>
</gene>
<comment type="caution">
    <text evidence="1">The sequence shown here is derived from an EMBL/GenBank/DDBJ whole genome shotgun (WGS) entry which is preliminary data.</text>
</comment>